<dbReference type="PIRSF" id="PIRSF006728">
    <property type="entry name" value="CinA"/>
    <property type="match status" value="1"/>
</dbReference>
<dbReference type="EMBL" id="NIBG01000001">
    <property type="protein sequence ID" value="PAB61207.1"/>
    <property type="molecule type" value="Genomic_DNA"/>
</dbReference>
<dbReference type="PANTHER" id="PTHR13939:SF0">
    <property type="entry name" value="NMN AMIDOHYDROLASE-LIKE PROTEIN YFAY"/>
    <property type="match status" value="1"/>
</dbReference>
<dbReference type="SMART" id="SM00852">
    <property type="entry name" value="MoCF_biosynth"/>
    <property type="match status" value="1"/>
</dbReference>
<dbReference type="NCBIfam" id="TIGR00177">
    <property type="entry name" value="molyb_syn"/>
    <property type="match status" value="1"/>
</dbReference>
<dbReference type="InterPro" id="IPR008135">
    <property type="entry name" value="Competence-induced_CinA"/>
</dbReference>
<dbReference type="InterPro" id="IPR036653">
    <property type="entry name" value="CinA-like_C"/>
</dbReference>
<accession>A0A267MP52</accession>
<dbReference type="OrthoDB" id="9801454at2"/>
<dbReference type="InterPro" id="IPR036425">
    <property type="entry name" value="MoaB/Mog-like_dom_sf"/>
</dbReference>
<dbReference type="CDD" id="cd00885">
    <property type="entry name" value="cinA"/>
    <property type="match status" value="1"/>
</dbReference>
<dbReference type="Proteomes" id="UP000216024">
    <property type="component" value="Unassembled WGS sequence"/>
</dbReference>
<dbReference type="NCBIfam" id="TIGR00199">
    <property type="entry name" value="PncC_domain"/>
    <property type="match status" value="1"/>
</dbReference>
<gene>
    <name evidence="1" type="primary">cinA</name>
    <name evidence="3" type="ORF">CCE28_01920</name>
</gene>
<dbReference type="InterPro" id="IPR008136">
    <property type="entry name" value="CinA_C"/>
</dbReference>
<evidence type="ECO:0000256" key="1">
    <source>
        <dbReference type="HAMAP-Rule" id="MF_00226"/>
    </source>
</evidence>
<dbReference type="RefSeq" id="WP_095130394.1">
    <property type="nucleotide sequence ID" value="NZ_NIBG01000001.1"/>
</dbReference>
<dbReference type="Gene3D" id="3.30.70.2860">
    <property type="match status" value="1"/>
</dbReference>
<dbReference type="InterPro" id="IPR001453">
    <property type="entry name" value="MoaB/Mog_dom"/>
</dbReference>
<proteinExistence type="inferred from homology"/>
<dbReference type="Pfam" id="PF00994">
    <property type="entry name" value="MoCF_biosynth"/>
    <property type="match status" value="1"/>
</dbReference>
<dbReference type="Gene3D" id="3.90.950.20">
    <property type="entry name" value="CinA-like"/>
    <property type="match status" value="1"/>
</dbReference>
<name>A0A267MP52_9FIRM</name>
<feature type="domain" description="MoaB/Mog" evidence="2">
    <location>
        <begin position="4"/>
        <end position="171"/>
    </location>
</feature>
<dbReference type="Gene3D" id="3.40.980.10">
    <property type="entry name" value="MoaB/Mog-like domain"/>
    <property type="match status" value="1"/>
</dbReference>
<evidence type="ECO:0000259" key="2">
    <source>
        <dbReference type="SMART" id="SM00852"/>
    </source>
</evidence>
<dbReference type="SUPFAM" id="SSF142433">
    <property type="entry name" value="CinA-like"/>
    <property type="match status" value="1"/>
</dbReference>
<dbReference type="SUPFAM" id="SSF53218">
    <property type="entry name" value="Molybdenum cofactor biosynthesis proteins"/>
    <property type="match status" value="1"/>
</dbReference>
<dbReference type="NCBIfam" id="TIGR00200">
    <property type="entry name" value="cinA_nterm"/>
    <property type="match status" value="1"/>
</dbReference>
<dbReference type="InterPro" id="IPR041424">
    <property type="entry name" value="CinA_KH"/>
</dbReference>
<evidence type="ECO:0000313" key="4">
    <source>
        <dbReference type="Proteomes" id="UP000216024"/>
    </source>
</evidence>
<dbReference type="HAMAP" id="MF_00226_B">
    <property type="entry name" value="CinA_B"/>
    <property type="match status" value="1"/>
</dbReference>
<comment type="similarity">
    <text evidence="1">Belongs to the CinA family.</text>
</comment>
<dbReference type="NCBIfam" id="NF001813">
    <property type="entry name" value="PRK00549.1"/>
    <property type="match status" value="1"/>
</dbReference>
<evidence type="ECO:0000313" key="3">
    <source>
        <dbReference type="EMBL" id="PAB61207.1"/>
    </source>
</evidence>
<reference evidence="3 4" key="1">
    <citation type="submission" date="2017-06" db="EMBL/GenBank/DDBJ databases">
        <title>Draft genome sequence of anaerobic fermentative bacterium Anaeromicrobium sediminis DY2726D isolated from West Pacific Ocean sediments.</title>
        <authorList>
            <person name="Zeng X."/>
        </authorList>
    </citation>
    <scope>NUCLEOTIDE SEQUENCE [LARGE SCALE GENOMIC DNA]</scope>
    <source>
        <strain evidence="3 4">DY2726D</strain>
    </source>
</reference>
<dbReference type="Pfam" id="PF18146">
    <property type="entry name" value="CinA_KH"/>
    <property type="match status" value="1"/>
</dbReference>
<dbReference type="AlphaFoldDB" id="A0A267MP52"/>
<dbReference type="InterPro" id="IPR050101">
    <property type="entry name" value="CinA"/>
</dbReference>
<keyword evidence="4" id="KW-1185">Reference proteome</keyword>
<comment type="caution">
    <text evidence="3">The sequence shown here is derived from an EMBL/GenBank/DDBJ whole genome shotgun (WGS) entry which is preliminary data.</text>
</comment>
<organism evidence="3 4">
    <name type="scientific">Anaeromicrobium sediminis</name>
    <dbReference type="NCBI Taxonomy" id="1478221"/>
    <lineage>
        <taxon>Bacteria</taxon>
        <taxon>Bacillati</taxon>
        <taxon>Bacillota</taxon>
        <taxon>Clostridia</taxon>
        <taxon>Peptostreptococcales</taxon>
        <taxon>Thermotaleaceae</taxon>
        <taxon>Anaeromicrobium</taxon>
    </lineage>
</organism>
<sequence length="408" mass="46293">MKCAILSIGTELLMGQILNTNSKYLSEELNNLGIGVYYHHTVGDNPKRLEALIKETFKNVDMIITTGGLGPTQDDLTKDIISKIFNREMIKDEYSYERIKGYFKRRKKAMSPNNIRQAYMPKDSIILENNYGTAPGFILEEKEKIIICLPGPPREMKNMFNDQVIKYIMDKEKNYIHSKTIRLFGIGESSLEENIMDLIRKQKNPTIATYAKEGEVSIRITSSSKDEEEAKYLVDNMIKNIYEKVGKYIYSTDNEELIDVVVKKLKEKSLTLSLAESCTGGMIGSKFTDIPGVSNYFDRSLVTYSNRAKEEELGVKKHILKEFGAVSRQTAESMVIGLKRKTKSDICLSVTGIAGPDGGTDEKPVGLVYISLLYGKIMVTRRFYFTGDRNKIRIYTMLSGLNMIKEVL</sequence>
<protein>
    <recommendedName>
        <fullName evidence="1">Putative competence-damage inducible protein</fullName>
    </recommendedName>
</protein>
<dbReference type="PANTHER" id="PTHR13939">
    <property type="entry name" value="NICOTINAMIDE-NUCLEOTIDE AMIDOHYDROLASE PNCC"/>
    <property type="match status" value="1"/>
</dbReference>
<dbReference type="Pfam" id="PF02464">
    <property type="entry name" value="CinA"/>
    <property type="match status" value="1"/>
</dbReference>